<sequence>MSKYTLSHDEMDEYLKEIAKEMRDFKYLSRKAVAFASNTLYIEQLGNPDYRVYKFRFVFKSSNDFVNDVADITVTSSRSKTYDGFTITSLTANCVIDSEFYSKPITRTQIHAAKFMRALLDQRFSCTIERVNDFSNVIHDKIRTLNRLRFEELERISKGCVRKLNLYTNEPIWGV</sequence>
<reference evidence="1" key="1">
    <citation type="journal article" date="2021" name="Proc. Natl. Acad. Sci. U.S.A.">
        <title>A Catalog of Tens of Thousands of Viruses from Human Metagenomes Reveals Hidden Associations with Chronic Diseases.</title>
        <authorList>
            <person name="Tisza M.J."/>
            <person name="Buck C.B."/>
        </authorList>
    </citation>
    <scope>NUCLEOTIDE SEQUENCE</scope>
    <source>
        <strain evidence="1">CtbEa13</strain>
    </source>
</reference>
<name>A0A8S5VBS5_9CAUD</name>
<evidence type="ECO:0000313" key="1">
    <source>
        <dbReference type="EMBL" id="DAG04063.1"/>
    </source>
</evidence>
<protein>
    <submittedName>
        <fullName evidence="1">Uncharacterized protein</fullName>
    </submittedName>
</protein>
<accession>A0A8S5VBS5</accession>
<proteinExistence type="predicted"/>
<dbReference type="EMBL" id="BK016237">
    <property type="protein sequence ID" value="DAG04063.1"/>
    <property type="molecule type" value="Genomic_DNA"/>
</dbReference>
<organism evidence="1">
    <name type="scientific">Myoviridae sp. ctbEa13</name>
    <dbReference type="NCBI Taxonomy" id="2825136"/>
    <lineage>
        <taxon>Viruses</taxon>
        <taxon>Duplodnaviria</taxon>
        <taxon>Heunggongvirae</taxon>
        <taxon>Uroviricota</taxon>
        <taxon>Caudoviricetes</taxon>
    </lineage>
</organism>